<dbReference type="RefSeq" id="WP_109340322.1">
    <property type="nucleotide sequence ID" value="NZ_CP029347.1"/>
</dbReference>
<accession>A0A2S2E545</accession>
<keyword evidence="3" id="KW-1185">Reference proteome</keyword>
<reference evidence="2 3" key="1">
    <citation type="submission" date="2018-05" db="EMBL/GenBank/DDBJ databases">
        <title>Salinimonas sp. HMF8227 Genome sequencing and assembly.</title>
        <authorList>
            <person name="Kang H."/>
            <person name="Kang J."/>
            <person name="Cha I."/>
            <person name="Kim H."/>
            <person name="Joh K."/>
        </authorList>
    </citation>
    <scope>NUCLEOTIDE SEQUENCE [LARGE SCALE GENOMIC DNA]</scope>
    <source>
        <strain evidence="2 3">HMF8227</strain>
    </source>
</reference>
<dbReference type="Proteomes" id="UP000245728">
    <property type="component" value="Chromosome"/>
</dbReference>
<evidence type="ECO:0000256" key="1">
    <source>
        <dbReference type="SAM" id="SignalP"/>
    </source>
</evidence>
<gene>
    <name evidence="2" type="ORF">HMF8227_02326</name>
</gene>
<protein>
    <submittedName>
        <fullName evidence="2">Uncharacterized protein</fullName>
    </submittedName>
</protein>
<dbReference type="AlphaFoldDB" id="A0A2S2E545"/>
<feature type="chain" id="PRO_5015777296" evidence="1">
    <location>
        <begin position="22"/>
        <end position="121"/>
    </location>
</feature>
<organism evidence="2 3">
    <name type="scientific">Saliniradius amylolyticus</name>
    <dbReference type="NCBI Taxonomy" id="2183582"/>
    <lineage>
        <taxon>Bacteria</taxon>
        <taxon>Pseudomonadati</taxon>
        <taxon>Pseudomonadota</taxon>
        <taxon>Gammaproteobacteria</taxon>
        <taxon>Alteromonadales</taxon>
        <taxon>Alteromonadaceae</taxon>
        <taxon>Saliniradius</taxon>
    </lineage>
</organism>
<sequence length="121" mass="13880">MRLPLYMALLTAATIVFSVSAAEKVKVNCLEFEAITGDNLPCDSFKQISVDKQEYEKALSIKEVENCKSRVRAKFTKKECQVTPKLYNEPKDYQCHTQLKACEPQKTVEKKADDEDKVELW</sequence>
<dbReference type="EMBL" id="CP029347">
    <property type="protein sequence ID" value="AWL12778.1"/>
    <property type="molecule type" value="Genomic_DNA"/>
</dbReference>
<feature type="signal peptide" evidence="1">
    <location>
        <begin position="1"/>
        <end position="21"/>
    </location>
</feature>
<name>A0A2S2E545_9ALTE</name>
<keyword evidence="1" id="KW-0732">Signal</keyword>
<evidence type="ECO:0000313" key="3">
    <source>
        <dbReference type="Proteomes" id="UP000245728"/>
    </source>
</evidence>
<proteinExistence type="predicted"/>
<dbReference type="KEGG" id="salh:HMF8227_02326"/>
<evidence type="ECO:0000313" key="2">
    <source>
        <dbReference type="EMBL" id="AWL12778.1"/>
    </source>
</evidence>